<accession>A0A4R0BRH3</accession>
<evidence type="ECO:0000313" key="1">
    <source>
        <dbReference type="EMBL" id="NKM46529.1"/>
    </source>
</evidence>
<gene>
    <name evidence="1" type="ORF">GFL91_16425</name>
</gene>
<proteinExistence type="predicted"/>
<sequence length="59" mass="6277">MSRYTTCPEAPMSRLSAALLLLGAILLGGSSALAQSDSDVYKSAEDFSFRLPSAVPTRR</sequence>
<name>A0A4R0BRH3_RHILV</name>
<organism evidence="1 2">
    <name type="scientific">Rhizobium leguminosarum bv. viciae</name>
    <dbReference type="NCBI Taxonomy" id="387"/>
    <lineage>
        <taxon>Bacteria</taxon>
        <taxon>Pseudomonadati</taxon>
        <taxon>Pseudomonadota</taxon>
        <taxon>Alphaproteobacteria</taxon>
        <taxon>Hyphomicrobiales</taxon>
        <taxon>Rhizobiaceae</taxon>
        <taxon>Rhizobium/Agrobacterium group</taxon>
        <taxon>Rhizobium</taxon>
    </lineage>
</organism>
<comment type="caution">
    <text evidence="1">The sequence shown here is derived from an EMBL/GenBank/DDBJ whole genome shotgun (WGS) entry which is preliminary data.</text>
</comment>
<dbReference type="AlphaFoldDB" id="A0A4R0BRH3"/>
<reference evidence="1" key="1">
    <citation type="submission" date="2019-10" db="EMBL/GenBank/DDBJ databases">
        <title>Rhizobium leguminosarum symbiovar viciae collection.</title>
        <authorList>
            <person name="Boivin S."/>
            <person name="Lepetit M."/>
        </authorList>
    </citation>
    <scope>NUCLEOTIDE SEQUENCE</scope>
    <source>
        <strain evidence="1">L143</strain>
    </source>
</reference>
<dbReference type="Proteomes" id="UP000662259">
    <property type="component" value="Unassembled WGS sequence"/>
</dbReference>
<protein>
    <submittedName>
        <fullName evidence="1">Uncharacterized protein</fullName>
    </submittedName>
</protein>
<evidence type="ECO:0000313" key="2">
    <source>
        <dbReference type="Proteomes" id="UP000662259"/>
    </source>
</evidence>
<dbReference type="EMBL" id="WIEZ01000008">
    <property type="protein sequence ID" value="NKM46529.1"/>
    <property type="molecule type" value="Genomic_DNA"/>
</dbReference>